<dbReference type="Pfam" id="PF16935">
    <property type="entry name" value="Hol_Tox"/>
    <property type="match status" value="1"/>
</dbReference>
<gene>
    <name evidence="2" type="ORF">NK125_05945</name>
</gene>
<comment type="caution">
    <text evidence="2">The sequence shown here is derived from an EMBL/GenBank/DDBJ whole genome shotgun (WGS) entry which is preliminary data.</text>
</comment>
<protein>
    <submittedName>
        <fullName evidence="2">Holin-like toxin</fullName>
    </submittedName>
</protein>
<reference evidence="2 3" key="1">
    <citation type="journal article" date="2022" name="Genome Biol. Evol.">
        <title>Host diet, physiology and behaviors set the stage for Lachnospiraceae cladogenesis.</title>
        <authorList>
            <person name="Vera-Ponce De Leon A."/>
            <person name="Schneider M."/>
            <person name="Jahnes B.C."/>
            <person name="Sadowski V."/>
            <person name="Camuy-Velez L.A."/>
            <person name="Duan J."/>
            <person name="Sabree Z.L."/>
        </authorList>
    </citation>
    <scope>NUCLEOTIDE SEQUENCE [LARGE SCALE GENOMIC DNA]</scope>
    <source>
        <strain evidence="2 3">PAL113</strain>
    </source>
</reference>
<name>A0ABT1EAH7_9FIRM</name>
<evidence type="ECO:0000313" key="3">
    <source>
        <dbReference type="Proteomes" id="UP001523566"/>
    </source>
</evidence>
<keyword evidence="3" id="KW-1185">Reference proteome</keyword>
<dbReference type="EMBL" id="JAMZFW010000006">
    <property type="protein sequence ID" value="MCP1101957.1"/>
    <property type="molecule type" value="Genomic_DNA"/>
</dbReference>
<feature type="transmembrane region" description="Helical" evidence="1">
    <location>
        <begin position="6"/>
        <end position="24"/>
    </location>
</feature>
<evidence type="ECO:0000256" key="1">
    <source>
        <dbReference type="SAM" id="Phobius"/>
    </source>
</evidence>
<evidence type="ECO:0000313" key="2">
    <source>
        <dbReference type="EMBL" id="MCP1101957.1"/>
    </source>
</evidence>
<proteinExistence type="predicted"/>
<dbReference type="InterPro" id="IPR031616">
    <property type="entry name" value="BsrE-like"/>
</dbReference>
<accession>A0ABT1EAH7</accession>
<sequence length="30" mass="3474">MEFGEVISLLFIAGTFLIALLSYIDRRNRD</sequence>
<organism evidence="2 3">
    <name type="scientific">Aequitasia blattaphilus</name>
    <dbReference type="NCBI Taxonomy" id="2949332"/>
    <lineage>
        <taxon>Bacteria</taxon>
        <taxon>Bacillati</taxon>
        <taxon>Bacillota</taxon>
        <taxon>Clostridia</taxon>
        <taxon>Lachnospirales</taxon>
        <taxon>Lachnospiraceae</taxon>
        <taxon>Aequitasia</taxon>
    </lineage>
</organism>
<keyword evidence="1" id="KW-0472">Membrane</keyword>
<keyword evidence="1" id="KW-0812">Transmembrane</keyword>
<dbReference type="Proteomes" id="UP001523566">
    <property type="component" value="Unassembled WGS sequence"/>
</dbReference>
<keyword evidence="1" id="KW-1133">Transmembrane helix</keyword>
<dbReference type="RefSeq" id="WP_262065745.1">
    <property type="nucleotide sequence ID" value="NZ_JAMXOD010000006.1"/>
</dbReference>